<evidence type="ECO:0000256" key="2">
    <source>
        <dbReference type="ARBA" id="ARBA00012379"/>
    </source>
</evidence>
<evidence type="ECO:0000256" key="5">
    <source>
        <dbReference type="ARBA" id="ARBA00047686"/>
    </source>
</evidence>
<comment type="similarity">
    <text evidence="1">Belongs to the dUTPase family.</text>
</comment>
<dbReference type="InterPro" id="IPR029054">
    <property type="entry name" value="dUTPase-like"/>
</dbReference>
<dbReference type="CDD" id="cd07557">
    <property type="entry name" value="trimeric_dUTPase"/>
    <property type="match status" value="1"/>
</dbReference>
<dbReference type="PANTHER" id="PTHR11241:SF0">
    <property type="entry name" value="DEOXYURIDINE 5'-TRIPHOSPHATE NUCLEOTIDOHYDROLASE"/>
    <property type="match status" value="1"/>
</dbReference>
<keyword evidence="4" id="KW-0546">Nucleotide metabolism</keyword>
<organism evidence="7 8">
    <name type="scientific">Methylorubrum salsuginis</name>
    <dbReference type="NCBI Taxonomy" id="414703"/>
    <lineage>
        <taxon>Bacteria</taxon>
        <taxon>Pseudomonadati</taxon>
        <taxon>Pseudomonadota</taxon>
        <taxon>Alphaproteobacteria</taxon>
        <taxon>Hyphomicrobiales</taxon>
        <taxon>Methylobacteriaceae</taxon>
        <taxon>Methylorubrum</taxon>
    </lineage>
</organism>
<dbReference type="PANTHER" id="PTHR11241">
    <property type="entry name" value="DEOXYURIDINE 5'-TRIPHOSPHATE NUCLEOTIDOHYDROLASE"/>
    <property type="match status" value="1"/>
</dbReference>
<dbReference type="GO" id="GO:0000287">
    <property type="term" value="F:magnesium ion binding"/>
    <property type="evidence" value="ECO:0007669"/>
    <property type="project" value="InterPro"/>
</dbReference>
<dbReference type="GO" id="GO:0004170">
    <property type="term" value="F:dUTP diphosphatase activity"/>
    <property type="evidence" value="ECO:0007669"/>
    <property type="project" value="UniProtKB-EC"/>
</dbReference>
<dbReference type="GO" id="GO:0046081">
    <property type="term" value="P:dUTP catabolic process"/>
    <property type="evidence" value="ECO:0007669"/>
    <property type="project" value="InterPro"/>
</dbReference>
<dbReference type="STRING" id="414703.SAMN04488125_114119"/>
<dbReference type="InterPro" id="IPR008181">
    <property type="entry name" value="dUTPase"/>
</dbReference>
<keyword evidence="8" id="KW-1185">Reference proteome</keyword>
<dbReference type="Proteomes" id="UP000198804">
    <property type="component" value="Unassembled WGS sequence"/>
</dbReference>
<dbReference type="EC" id="3.6.1.23" evidence="2"/>
<gene>
    <name evidence="7" type="ORF">SAMN04488125_114119</name>
</gene>
<comment type="catalytic activity">
    <reaction evidence="5">
        <text>dUTP + H2O = dUMP + diphosphate + H(+)</text>
        <dbReference type="Rhea" id="RHEA:10248"/>
        <dbReference type="ChEBI" id="CHEBI:15377"/>
        <dbReference type="ChEBI" id="CHEBI:15378"/>
        <dbReference type="ChEBI" id="CHEBI:33019"/>
        <dbReference type="ChEBI" id="CHEBI:61555"/>
        <dbReference type="ChEBI" id="CHEBI:246422"/>
        <dbReference type="EC" id="3.6.1.23"/>
    </reaction>
</comment>
<proteinExistence type="inferred from homology"/>
<evidence type="ECO:0000256" key="1">
    <source>
        <dbReference type="ARBA" id="ARBA00006581"/>
    </source>
</evidence>
<evidence type="ECO:0000256" key="3">
    <source>
        <dbReference type="ARBA" id="ARBA00022801"/>
    </source>
</evidence>
<name>A0A1I4HJ97_9HYPH</name>
<dbReference type="NCBIfam" id="NF001862">
    <property type="entry name" value="PRK00601.1"/>
    <property type="match status" value="1"/>
</dbReference>
<dbReference type="SUPFAM" id="SSF51283">
    <property type="entry name" value="dUTPase-like"/>
    <property type="match status" value="1"/>
</dbReference>
<dbReference type="EMBL" id="FOSV01000014">
    <property type="protein sequence ID" value="SFL41773.1"/>
    <property type="molecule type" value="Genomic_DNA"/>
</dbReference>
<dbReference type="InterPro" id="IPR033704">
    <property type="entry name" value="dUTPase_trimeric"/>
</dbReference>
<dbReference type="Pfam" id="PF00692">
    <property type="entry name" value="dUTPase"/>
    <property type="match status" value="1"/>
</dbReference>
<dbReference type="GO" id="GO:0006226">
    <property type="term" value="P:dUMP biosynthetic process"/>
    <property type="evidence" value="ECO:0007669"/>
    <property type="project" value="InterPro"/>
</dbReference>
<feature type="domain" description="dUTPase-like" evidence="6">
    <location>
        <begin position="32"/>
        <end position="168"/>
    </location>
</feature>
<sequence>MREDATNRLSAQAPPKVGLRLLDARLPGWGFPRWGSPGSAGLDLHACLDAPLLLEPQAPPALIPAGVSLRIGDPDWCGLVYPRSGRGHRDGLVLGNGTGVIDADYEGPLLISAWNRNPAGAPIRIEPGERIAQIVFTRVVRPEFEWIEEGAELEDRGGRRPGGFGSTGR</sequence>
<dbReference type="InterPro" id="IPR036157">
    <property type="entry name" value="dUTPase-like_sf"/>
</dbReference>
<dbReference type="Gene3D" id="2.70.40.10">
    <property type="match status" value="1"/>
</dbReference>
<evidence type="ECO:0000256" key="4">
    <source>
        <dbReference type="ARBA" id="ARBA00023080"/>
    </source>
</evidence>
<dbReference type="AlphaFoldDB" id="A0A1I4HJ97"/>
<evidence type="ECO:0000259" key="6">
    <source>
        <dbReference type="Pfam" id="PF00692"/>
    </source>
</evidence>
<keyword evidence="3" id="KW-0378">Hydrolase</keyword>
<reference evidence="8" key="1">
    <citation type="submission" date="2016-10" db="EMBL/GenBank/DDBJ databases">
        <authorList>
            <person name="Varghese N."/>
            <person name="Submissions S."/>
        </authorList>
    </citation>
    <scope>NUCLEOTIDE SEQUENCE [LARGE SCALE GENOMIC DNA]</scope>
    <source>
        <strain evidence="8">CGMCC 1.6474</strain>
    </source>
</reference>
<accession>A0A1I4HJ97</accession>
<evidence type="ECO:0000313" key="7">
    <source>
        <dbReference type="EMBL" id="SFL41773.1"/>
    </source>
</evidence>
<evidence type="ECO:0000313" key="8">
    <source>
        <dbReference type="Proteomes" id="UP000198804"/>
    </source>
</evidence>
<protein>
    <recommendedName>
        <fullName evidence="2">dUTP diphosphatase</fullName>
        <ecNumber evidence="2">3.6.1.23</ecNumber>
    </recommendedName>
</protein>